<evidence type="ECO:0000256" key="6">
    <source>
        <dbReference type="SAM" id="MobiDB-lite"/>
    </source>
</evidence>
<proteinExistence type="predicted"/>
<dbReference type="PANTHER" id="PTHR46140">
    <property type="entry name" value="VACUOLAR TRANSPORTER CHAPERONE 1-RELATED"/>
    <property type="match status" value="1"/>
</dbReference>
<dbReference type="PANTHER" id="PTHR46140:SF1">
    <property type="entry name" value="VACUOLAR TRANSPORTER CHAPERONE COMPLEX SUBUNIT 4-RELATED"/>
    <property type="match status" value="1"/>
</dbReference>
<comment type="caution">
    <text evidence="9">The sequence shown here is derived from an EMBL/GenBank/DDBJ whole genome shotgun (WGS) entry which is preliminary data.</text>
</comment>
<evidence type="ECO:0000256" key="7">
    <source>
        <dbReference type="SAM" id="Phobius"/>
    </source>
</evidence>
<keyword evidence="2" id="KW-0926">Vacuole</keyword>
<feature type="transmembrane region" description="Helical" evidence="7">
    <location>
        <begin position="890"/>
        <end position="909"/>
    </location>
</feature>
<dbReference type="GO" id="GO:0042144">
    <property type="term" value="P:vacuole fusion, non-autophagic"/>
    <property type="evidence" value="ECO:0007669"/>
    <property type="project" value="TreeGrafter"/>
</dbReference>
<dbReference type="Proteomes" id="UP000738402">
    <property type="component" value="Unassembled WGS sequence"/>
</dbReference>
<dbReference type="GO" id="GO:0006799">
    <property type="term" value="P:polyphosphate biosynthetic process"/>
    <property type="evidence" value="ECO:0007669"/>
    <property type="project" value="UniProtKB-ARBA"/>
</dbReference>
<evidence type="ECO:0000256" key="3">
    <source>
        <dbReference type="ARBA" id="ARBA00022692"/>
    </source>
</evidence>
<keyword evidence="3 7" id="KW-0812">Transmembrane</keyword>
<feature type="transmembrane region" description="Helical" evidence="7">
    <location>
        <begin position="815"/>
        <end position="839"/>
    </location>
</feature>
<evidence type="ECO:0000256" key="1">
    <source>
        <dbReference type="ARBA" id="ARBA00004128"/>
    </source>
</evidence>
<evidence type="ECO:0000256" key="5">
    <source>
        <dbReference type="ARBA" id="ARBA00023136"/>
    </source>
</evidence>
<name>A0AAN6D899_9ASCO</name>
<feature type="compositionally biased region" description="Low complexity" evidence="6">
    <location>
        <begin position="34"/>
        <end position="59"/>
    </location>
</feature>
<evidence type="ECO:0000256" key="4">
    <source>
        <dbReference type="ARBA" id="ARBA00022989"/>
    </source>
</evidence>
<keyword evidence="4 7" id="KW-1133">Transmembrane helix</keyword>
<dbReference type="InterPro" id="IPR042267">
    <property type="entry name" value="VTC_sf"/>
</dbReference>
<dbReference type="CDD" id="cd14474">
    <property type="entry name" value="SPX_YDR089W"/>
    <property type="match status" value="1"/>
</dbReference>
<dbReference type="Pfam" id="PF03105">
    <property type="entry name" value="SPX"/>
    <property type="match status" value="1"/>
</dbReference>
<gene>
    <name evidence="9" type="ORF">KL933_001575</name>
</gene>
<evidence type="ECO:0000256" key="2">
    <source>
        <dbReference type="ARBA" id="ARBA00022554"/>
    </source>
</evidence>
<dbReference type="GO" id="GO:0000329">
    <property type="term" value="C:fungal-type vacuole membrane"/>
    <property type="evidence" value="ECO:0007669"/>
    <property type="project" value="TreeGrafter"/>
</dbReference>
<dbReference type="GO" id="GO:0016237">
    <property type="term" value="P:microautophagy"/>
    <property type="evidence" value="ECO:0007669"/>
    <property type="project" value="TreeGrafter"/>
</dbReference>
<dbReference type="EMBL" id="JAHLUH010000003">
    <property type="protein sequence ID" value="KAG7729349.1"/>
    <property type="molecule type" value="Genomic_DNA"/>
</dbReference>
<sequence>MKFGDEFNDRSVSKWRNYNIDYNDIKRKIKEATTAIKDSSSSLSDKSNDTNDTSDTAFSRFSTNSQQDKRTRKHLKQLFRAFKEQIEFTSLFVNSKYGEISRRILATKSLLNNFINSTLGSESNHSAIQQRLQGRRLMLIQKELEILSGELQDLSRFILLQKIAVKKLFKKFIKHSDYPHKQELVDKITTECLNGNPNSFVNLYLNDAALELTLMFDVINNYRANQTQTGSGFSVNNNRKLSFATEDSFGLSSLIDGHSKDFVYSRATTFDLISHKKGSVCQRFWVHKDNLDEMKFKLLSGFKLISDDSGIMDEEHEQEGLVRQYENQRLSEQNSSVHLKHTRSELNLPEHAEDPDATFHPDTEVVSIWLNNLDDPLVTSQTGVGFLSASDNFLSGGVVAQIHKTQYPNSKRAEKPLLISPIGGLHQFAMTTLNETLIHSLFSPSKLPPEVFKNKILKQWCESGLVGNPKMAQLSLDWCIDKKMAPLAKVAVNRLRFISVTDDTPPKVECYITLDSDIRISQISSLKDVHFHIPEDSIPFPHSILEVKYDSPLKVLPSVVQSLINSHLVYRVDNLNFSLNNYLLSKFYQDSLTDEAMLEYVAPWFDDLQSKDIRKLPSIAKKTSEEVSKQSSPQGILLNKYEAQLQQQQELQQQLLEGKRYWNEFDDGSDLEDDQGYYVDDDYELSGSRTPFGNFLGLGFLTSSRIEAILNLSDKISSKLTHIINSFKHEEPSPLLPEHQDRPHFYKSVINGSSPLENDTESDTDNSDHKLFIHRYGKQAENERSYRRRQPSLVYGEARPNDLLAQVNHDRILSFLYLTAMLVSFLTTGVGLGVIFSTLKSGDDLEQTSGMILLLCFGMGCLVLSLILSGVSVCLLMTRYSNAPMWHQASVYSSLIIVTILFIISLVSCL</sequence>
<evidence type="ECO:0000259" key="8">
    <source>
        <dbReference type="PROSITE" id="PS51382"/>
    </source>
</evidence>
<dbReference type="AlphaFoldDB" id="A0AAN6D899"/>
<keyword evidence="5 7" id="KW-0472">Membrane</keyword>
<dbReference type="GO" id="GO:0007034">
    <property type="term" value="P:vacuolar transport"/>
    <property type="evidence" value="ECO:0007669"/>
    <property type="project" value="TreeGrafter"/>
</dbReference>
<dbReference type="PROSITE" id="PS51382">
    <property type="entry name" value="SPX"/>
    <property type="match status" value="1"/>
</dbReference>
<evidence type="ECO:0000313" key="9">
    <source>
        <dbReference type="EMBL" id="KAG7729349.1"/>
    </source>
</evidence>
<dbReference type="InterPro" id="IPR004331">
    <property type="entry name" value="SPX_dom"/>
</dbReference>
<evidence type="ECO:0000313" key="10">
    <source>
        <dbReference type="Proteomes" id="UP000738402"/>
    </source>
</evidence>
<accession>A0AAN6D899</accession>
<dbReference type="Gene3D" id="3.20.100.30">
    <property type="entry name" value="VTC, catalytic tunnel domain"/>
    <property type="match status" value="1"/>
</dbReference>
<dbReference type="InterPro" id="IPR051572">
    <property type="entry name" value="VTC_Complex_Subunit"/>
</dbReference>
<organism evidence="9 10">
    <name type="scientific">Ogataea haglerorum</name>
    <dbReference type="NCBI Taxonomy" id="1937702"/>
    <lineage>
        <taxon>Eukaryota</taxon>
        <taxon>Fungi</taxon>
        <taxon>Dikarya</taxon>
        <taxon>Ascomycota</taxon>
        <taxon>Saccharomycotina</taxon>
        <taxon>Pichiomycetes</taxon>
        <taxon>Pichiales</taxon>
        <taxon>Pichiaceae</taxon>
        <taxon>Ogataea</taxon>
    </lineage>
</organism>
<protein>
    <recommendedName>
        <fullName evidence="8">SPX domain-containing protein</fullName>
    </recommendedName>
</protein>
<feature type="transmembrane region" description="Helical" evidence="7">
    <location>
        <begin position="851"/>
        <end position="878"/>
    </location>
</feature>
<comment type="subcellular location">
    <subcellularLocation>
        <location evidence="1">Vacuole membrane</location>
        <topology evidence="1">Multi-pass membrane protein</topology>
    </subcellularLocation>
</comment>
<reference evidence="9" key="1">
    <citation type="journal article" date="2021" name="G3 (Bethesda)">
        <title>Genomic diversity, chromosomal rearrangements, and interspecies hybridization in the ogataea polymorpha species complex.</title>
        <authorList>
            <person name="Hanson S.J."/>
            <person name="Cinneide E.O."/>
            <person name="Salzberg L.I."/>
            <person name="Wolfe K.H."/>
            <person name="McGowan J."/>
            <person name="Fitzpatrick D.A."/>
            <person name="Matlin K."/>
        </authorList>
    </citation>
    <scope>NUCLEOTIDE SEQUENCE</scope>
    <source>
        <strain evidence="9">83-405-1</strain>
    </source>
</reference>
<feature type="domain" description="SPX" evidence="8">
    <location>
        <begin position="1"/>
        <end position="186"/>
    </location>
</feature>
<dbReference type="GO" id="GO:0033254">
    <property type="term" value="C:vacuolar transporter chaperone complex"/>
    <property type="evidence" value="ECO:0007669"/>
    <property type="project" value="TreeGrafter"/>
</dbReference>
<feature type="region of interest" description="Disordered" evidence="6">
    <location>
        <begin position="34"/>
        <end position="69"/>
    </location>
</feature>